<dbReference type="RefSeq" id="XP_051362132.1">
    <property type="nucleotide sequence ID" value="XM_051506567.1"/>
</dbReference>
<evidence type="ECO:0000256" key="7">
    <source>
        <dbReference type="SAM" id="Phobius"/>
    </source>
</evidence>
<organism evidence="9 10">
    <name type="scientific">Emericellopsis cladophorae</name>
    <dbReference type="NCBI Taxonomy" id="2686198"/>
    <lineage>
        <taxon>Eukaryota</taxon>
        <taxon>Fungi</taxon>
        <taxon>Dikarya</taxon>
        <taxon>Ascomycota</taxon>
        <taxon>Pezizomycotina</taxon>
        <taxon>Sordariomycetes</taxon>
        <taxon>Hypocreomycetidae</taxon>
        <taxon>Hypocreales</taxon>
        <taxon>Bionectriaceae</taxon>
        <taxon>Emericellopsis</taxon>
    </lineage>
</organism>
<name>A0A9P9Y0W9_9HYPO</name>
<feature type="transmembrane region" description="Helical" evidence="7">
    <location>
        <begin position="102"/>
        <end position="121"/>
    </location>
</feature>
<evidence type="ECO:0000256" key="2">
    <source>
        <dbReference type="ARBA" id="ARBA00022692"/>
    </source>
</evidence>
<evidence type="ECO:0000256" key="6">
    <source>
        <dbReference type="SAM" id="MobiDB-lite"/>
    </source>
</evidence>
<feature type="compositionally biased region" description="Polar residues" evidence="6">
    <location>
        <begin position="307"/>
        <end position="331"/>
    </location>
</feature>
<dbReference type="InterPro" id="IPR052337">
    <property type="entry name" value="SAT4-like"/>
</dbReference>
<dbReference type="Proteomes" id="UP001055219">
    <property type="component" value="Unassembled WGS sequence"/>
</dbReference>
<evidence type="ECO:0000259" key="8">
    <source>
        <dbReference type="Pfam" id="PF20684"/>
    </source>
</evidence>
<dbReference type="PANTHER" id="PTHR33048">
    <property type="entry name" value="PTH11-LIKE INTEGRAL MEMBRANE PROTEIN (AFU_ORTHOLOGUE AFUA_5G11245)"/>
    <property type="match status" value="1"/>
</dbReference>
<comment type="caution">
    <text evidence="9">The sequence shown here is derived from an EMBL/GenBank/DDBJ whole genome shotgun (WGS) entry which is preliminary data.</text>
</comment>
<feature type="transmembrane region" description="Helical" evidence="7">
    <location>
        <begin position="133"/>
        <end position="160"/>
    </location>
</feature>
<keyword evidence="10" id="KW-1185">Reference proteome</keyword>
<keyword evidence="3 7" id="KW-1133">Transmembrane helix</keyword>
<proteinExistence type="inferred from homology"/>
<comment type="similarity">
    <text evidence="5">Belongs to the SAT4 family.</text>
</comment>
<evidence type="ECO:0000256" key="4">
    <source>
        <dbReference type="ARBA" id="ARBA00023136"/>
    </source>
</evidence>
<evidence type="ECO:0000256" key="1">
    <source>
        <dbReference type="ARBA" id="ARBA00004141"/>
    </source>
</evidence>
<accession>A0A9P9Y0W9</accession>
<dbReference type="EMBL" id="JAGIXG020000023">
    <property type="protein sequence ID" value="KAI6781276.1"/>
    <property type="molecule type" value="Genomic_DNA"/>
</dbReference>
<dbReference type="OrthoDB" id="5273647at2759"/>
<dbReference type="GO" id="GO:0016020">
    <property type="term" value="C:membrane"/>
    <property type="evidence" value="ECO:0007669"/>
    <property type="project" value="UniProtKB-SubCell"/>
</dbReference>
<evidence type="ECO:0000313" key="10">
    <source>
        <dbReference type="Proteomes" id="UP001055219"/>
    </source>
</evidence>
<feature type="transmembrane region" description="Helical" evidence="7">
    <location>
        <begin position="213"/>
        <end position="232"/>
    </location>
</feature>
<keyword evidence="2 7" id="KW-0812">Transmembrane</keyword>
<evidence type="ECO:0000256" key="5">
    <source>
        <dbReference type="ARBA" id="ARBA00038359"/>
    </source>
</evidence>
<comment type="subcellular location">
    <subcellularLocation>
        <location evidence="1">Membrane</location>
        <topology evidence="1">Multi-pass membrane protein</topology>
    </subcellularLocation>
</comment>
<gene>
    <name evidence="9" type="ORF">J7T54_004049</name>
</gene>
<feature type="transmembrane region" description="Helical" evidence="7">
    <location>
        <begin position="53"/>
        <end position="75"/>
    </location>
</feature>
<dbReference type="AlphaFoldDB" id="A0A9P9Y0W9"/>
<reference evidence="9" key="2">
    <citation type="submission" date="2022-07" db="EMBL/GenBank/DDBJ databases">
        <authorList>
            <person name="Goncalves M.F.M."/>
            <person name="Hilario S."/>
            <person name="Van De Peer Y."/>
            <person name="Esteves A.C."/>
            <person name="Alves A."/>
        </authorList>
    </citation>
    <scope>NUCLEOTIDE SEQUENCE</scope>
    <source>
        <strain evidence="9">MUM 19.33</strain>
    </source>
</reference>
<protein>
    <recommendedName>
        <fullName evidence="8">Rhodopsin domain-containing protein</fullName>
    </recommendedName>
</protein>
<feature type="transmembrane region" description="Helical" evidence="7">
    <location>
        <begin position="247"/>
        <end position="272"/>
    </location>
</feature>
<dbReference type="PANTHER" id="PTHR33048:SF146">
    <property type="entry name" value="INTEGRAL MEMBRANE PROTEIN"/>
    <property type="match status" value="1"/>
</dbReference>
<dbReference type="Pfam" id="PF20684">
    <property type="entry name" value="Fung_rhodopsin"/>
    <property type="match status" value="1"/>
</dbReference>
<sequence>MGWVLNASAEVDAQSEYPKIIAITVLLSVISATGVIWRLFIRHKSRGLANDDYMAALSMVFAFAYSALCIAQTRYGLGLPLAARPRENLITYTKVNFAGRPIYQLGVSFFKMALLISYLRLLQGTSQFSYRLVVYTTIALVFLAHLACAFSLIFACTPVAKSWQPRMDGTCLPPGPSFTAYAVVTIISDVVVAVLPVPMLVGLNIQTAKKVGLIGIFILGLFTTMCSVFRYLQIDRIQFGDGNTTMLILWGVIEFNVGNLVSSLPFLAPVFIRKAKDYRSRPSAGSSDGYGRRSRRPRTREAYKLSGRSTGTSQSVFTSATRDAKTMTASQEDILPQPGAIMKSVTYTVKIDDGGRDDFGARQ</sequence>
<feature type="region of interest" description="Disordered" evidence="6">
    <location>
        <begin position="279"/>
        <end position="335"/>
    </location>
</feature>
<keyword evidence="4 7" id="KW-0472">Membrane</keyword>
<feature type="transmembrane region" description="Helical" evidence="7">
    <location>
        <begin position="20"/>
        <end position="41"/>
    </location>
</feature>
<feature type="domain" description="Rhodopsin" evidence="8">
    <location>
        <begin position="38"/>
        <end position="271"/>
    </location>
</feature>
<dbReference type="InterPro" id="IPR049326">
    <property type="entry name" value="Rhodopsin_dom_fungi"/>
</dbReference>
<dbReference type="GeneID" id="75830539"/>
<evidence type="ECO:0000313" key="9">
    <source>
        <dbReference type="EMBL" id="KAI6781276.1"/>
    </source>
</evidence>
<feature type="transmembrane region" description="Helical" evidence="7">
    <location>
        <begin position="180"/>
        <end position="201"/>
    </location>
</feature>
<evidence type="ECO:0000256" key="3">
    <source>
        <dbReference type="ARBA" id="ARBA00022989"/>
    </source>
</evidence>
<reference evidence="9" key="1">
    <citation type="journal article" date="2021" name="J Fungi (Basel)">
        <title>Genomic and Metabolomic Analyses of the Marine Fungus Emericellopsis cladophorae: Insights into Saltwater Adaptability Mechanisms and Its Biosynthetic Potential.</title>
        <authorList>
            <person name="Goncalves M.F.M."/>
            <person name="Hilario S."/>
            <person name="Van de Peer Y."/>
            <person name="Esteves A.C."/>
            <person name="Alves A."/>
        </authorList>
    </citation>
    <scope>NUCLEOTIDE SEQUENCE</scope>
    <source>
        <strain evidence="9">MUM 19.33</strain>
    </source>
</reference>